<evidence type="ECO:0000313" key="2">
    <source>
        <dbReference type="EMBL" id="CEK71569.1"/>
    </source>
</evidence>
<dbReference type="EMBL" id="HACG01024704">
    <property type="protein sequence ID" value="CEK71569.1"/>
    <property type="molecule type" value="Transcribed_RNA"/>
</dbReference>
<name>A0A0B6ZSE9_9EUPU</name>
<reference evidence="2" key="1">
    <citation type="submission" date="2014-12" db="EMBL/GenBank/DDBJ databases">
        <title>Insight into the proteome of Arion vulgaris.</title>
        <authorList>
            <person name="Aradska J."/>
            <person name="Bulat T."/>
            <person name="Smidak R."/>
            <person name="Sarate P."/>
            <person name="Gangsoo J."/>
            <person name="Sialana F."/>
            <person name="Bilban M."/>
            <person name="Lubec G."/>
        </authorList>
    </citation>
    <scope>NUCLEOTIDE SEQUENCE</scope>
    <source>
        <tissue evidence="2">Skin</tissue>
    </source>
</reference>
<feature type="non-terminal residue" evidence="2">
    <location>
        <position position="1"/>
    </location>
</feature>
<protein>
    <submittedName>
        <fullName evidence="2">Uncharacterized protein</fullName>
    </submittedName>
</protein>
<accession>A0A0B6ZSE9</accession>
<gene>
    <name evidence="2" type="primary">ORF78932</name>
</gene>
<feature type="compositionally biased region" description="Polar residues" evidence="1">
    <location>
        <begin position="42"/>
        <end position="68"/>
    </location>
</feature>
<proteinExistence type="predicted"/>
<feature type="region of interest" description="Disordered" evidence="1">
    <location>
        <begin position="116"/>
        <end position="158"/>
    </location>
</feature>
<dbReference type="AlphaFoldDB" id="A0A0B6ZSE9"/>
<feature type="region of interest" description="Disordered" evidence="1">
    <location>
        <begin position="1"/>
        <end position="94"/>
    </location>
</feature>
<organism evidence="2">
    <name type="scientific">Arion vulgaris</name>
    <dbReference type="NCBI Taxonomy" id="1028688"/>
    <lineage>
        <taxon>Eukaryota</taxon>
        <taxon>Metazoa</taxon>
        <taxon>Spiralia</taxon>
        <taxon>Lophotrochozoa</taxon>
        <taxon>Mollusca</taxon>
        <taxon>Gastropoda</taxon>
        <taxon>Heterobranchia</taxon>
        <taxon>Euthyneura</taxon>
        <taxon>Panpulmonata</taxon>
        <taxon>Eupulmonata</taxon>
        <taxon>Stylommatophora</taxon>
        <taxon>Helicina</taxon>
        <taxon>Arionoidea</taxon>
        <taxon>Arionidae</taxon>
        <taxon>Arion</taxon>
    </lineage>
</organism>
<feature type="compositionally biased region" description="Polar residues" evidence="1">
    <location>
        <begin position="143"/>
        <end position="158"/>
    </location>
</feature>
<feature type="non-terminal residue" evidence="2">
    <location>
        <position position="158"/>
    </location>
</feature>
<sequence>NSNVAIKQEVSEEELEKRPDSGNDAKVSSKRVNDGAEPGEIQESTSRWTASVETGSNRILGSDHTSCVNEDKVGQKLKTSVTSRQRKDRLTSKPGFRTISDLCHQSDRDRVRKLLTGTNINGHAREVSPGTSSKKERTDAHPTLNQQKNASLPSALSG</sequence>
<evidence type="ECO:0000256" key="1">
    <source>
        <dbReference type="SAM" id="MobiDB-lite"/>
    </source>
</evidence>